<accession>A0A232LQB2</accession>
<protein>
    <recommendedName>
        <fullName evidence="3">Methyltransferase type 11 domain-containing protein</fullName>
    </recommendedName>
</protein>
<dbReference type="AlphaFoldDB" id="A0A232LQB2"/>
<proteinExistence type="predicted"/>
<dbReference type="Gene3D" id="3.40.50.150">
    <property type="entry name" value="Vaccinia Virus protein VP39"/>
    <property type="match status" value="1"/>
</dbReference>
<comment type="caution">
    <text evidence="1">The sequence shown here is derived from an EMBL/GenBank/DDBJ whole genome shotgun (WGS) entry which is preliminary data.</text>
</comment>
<dbReference type="OrthoDB" id="2013972at2759"/>
<dbReference type="InterPro" id="IPR029063">
    <property type="entry name" value="SAM-dependent_MTases_sf"/>
</dbReference>
<reference evidence="1 2" key="1">
    <citation type="journal article" date="2015" name="Environ. Microbiol.">
        <title>Metagenome sequence of Elaphomyces granulatus from sporocarp tissue reveals Ascomycota ectomycorrhizal fingerprints of genome expansion and a Proteobacteria-rich microbiome.</title>
        <authorList>
            <person name="Quandt C.A."/>
            <person name="Kohler A."/>
            <person name="Hesse C.N."/>
            <person name="Sharpton T.J."/>
            <person name="Martin F."/>
            <person name="Spatafora J.W."/>
        </authorList>
    </citation>
    <scope>NUCLEOTIDE SEQUENCE [LARGE SCALE GENOMIC DNA]</scope>
    <source>
        <strain evidence="1 2">OSC145934</strain>
    </source>
</reference>
<dbReference type="EMBL" id="NPHW01005889">
    <property type="protein sequence ID" value="OXV06312.1"/>
    <property type="molecule type" value="Genomic_DNA"/>
</dbReference>
<dbReference type="GO" id="GO:0008168">
    <property type="term" value="F:methyltransferase activity"/>
    <property type="evidence" value="ECO:0007669"/>
    <property type="project" value="TreeGrafter"/>
</dbReference>
<organism evidence="1 2">
    <name type="scientific">Elaphomyces granulatus</name>
    <dbReference type="NCBI Taxonomy" id="519963"/>
    <lineage>
        <taxon>Eukaryota</taxon>
        <taxon>Fungi</taxon>
        <taxon>Dikarya</taxon>
        <taxon>Ascomycota</taxon>
        <taxon>Pezizomycotina</taxon>
        <taxon>Eurotiomycetes</taxon>
        <taxon>Eurotiomycetidae</taxon>
        <taxon>Eurotiales</taxon>
        <taxon>Elaphomycetaceae</taxon>
        <taxon>Elaphomyces</taxon>
    </lineage>
</organism>
<dbReference type="PANTHER" id="PTHR43591">
    <property type="entry name" value="METHYLTRANSFERASE"/>
    <property type="match status" value="1"/>
</dbReference>
<evidence type="ECO:0000313" key="1">
    <source>
        <dbReference type="EMBL" id="OXV06312.1"/>
    </source>
</evidence>
<name>A0A232LQB2_9EURO</name>
<gene>
    <name evidence="1" type="ORF">Egran_05920</name>
</gene>
<sequence length="184" mass="21306">MYKPDFFDLIHARTLAGSVQSWPKLMKQAFKHLKPGGYFEALESAFWAWSSDGSLEDDSPYMQYLRHLNEAGEKTGRRLNVAAELMGWMKEAGFEEVTQQIFVLPLGPWAKDPAMKELGKWEYMLIPESVEAYGLRLYTQILEWKLDEAKIHLAQVRDQLLSRSVHAYSKIYVVYGRKPLLETT</sequence>
<dbReference type="SUPFAM" id="SSF53335">
    <property type="entry name" value="S-adenosyl-L-methionine-dependent methyltransferases"/>
    <property type="match status" value="1"/>
</dbReference>
<dbReference type="PANTHER" id="PTHR43591:SF10">
    <property type="entry name" value="ABC TRANSMEMBRANE TYPE-1 DOMAIN-CONTAINING PROTEIN-RELATED"/>
    <property type="match status" value="1"/>
</dbReference>
<evidence type="ECO:0000313" key="2">
    <source>
        <dbReference type="Proteomes" id="UP000243515"/>
    </source>
</evidence>
<keyword evidence="2" id="KW-1185">Reference proteome</keyword>
<evidence type="ECO:0008006" key="3">
    <source>
        <dbReference type="Google" id="ProtNLM"/>
    </source>
</evidence>
<dbReference type="Pfam" id="PF13489">
    <property type="entry name" value="Methyltransf_23"/>
    <property type="match status" value="1"/>
</dbReference>
<dbReference type="Proteomes" id="UP000243515">
    <property type="component" value="Unassembled WGS sequence"/>
</dbReference>